<dbReference type="Gene3D" id="3.60.40.10">
    <property type="entry name" value="PPM-type phosphatase domain"/>
    <property type="match status" value="1"/>
</dbReference>
<protein>
    <recommendedName>
        <fullName evidence="7">PAS domain S-box protein</fullName>
    </recommendedName>
</protein>
<feature type="domain" description="PAC" evidence="4">
    <location>
        <begin position="264"/>
        <end position="316"/>
    </location>
</feature>
<feature type="domain" description="PAS" evidence="3">
    <location>
        <begin position="192"/>
        <end position="237"/>
    </location>
</feature>
<dbReference type="InterPro" id="IPR000014">
    <property type="entry name" value="PAS"/>
</dbReference>
<dbReference type="InterPro" id="IPR000700">
    <property type="entry name" value="PAS-assoc_C"/>
</dbReference>
<dbReference type="InterPro" id="IPR001932">
    <property type="entry name" value="PPM-type_phosphatase-like_dom"/>
</dbReference>
<evidence type="ECO:0000313" key="5">
    <source>
        <dbReference type="EMBL" id="BDQ38006.1"/>
    </source>
</evidence>
<dbReference type="PANTHER" id="PTHR43156">
    <property type="entry name" value="STAGE II SPORULATION PROTEIN E-RELATED"/>
    <property type="match status" value="1"/>
</dbReference>
<dbReference type="InterPro" id="IPR052016">
    <property type="entry name" value="Bact_Sigma-Reg"/>
</dbReference>
<keyword evidence="1" id="KW-0378">Hydrolase</keyword>
<evidence type="ECO:0000256" key="2">
    <source>
        <dbReference type="SAM" id="Coils"/>
    </source>
</evidence>
<evidence type="ECO:0008006" key="7">
    <source>
        <dbReference type="Google" id="ProtNLM"/>
    </source>
</evidence>
<sequence length="555" mass="62116">MESLINVGGNMVDDGVSMKILLDELEDLRARQAECEDELEEYRAGRKGACAEVDQLREAREKLGLANLIVENSPAVLFRRKADDTYALVYVSENVSQWGYSAKDFLSGKVTFEEIGHPDDNQRLHDEILRYQDLDVEEYAQEYRIKTAEGDTRWVSDETSIVRDEDGNRIFNQGVLMDITRRKQVEEALTASESKFRRTIEGAGEGYFFMGGDLTIKEVNDAYCRMIGYEREELMGRRPHDFATLEYQRFLESNKEHFLKQDHRRFEGSMVHKDGHVVPVLVNANTLRTADGEFLGHVAFVADLTEQKKAVELAGEVQKSLLPKKAPDIPGLDVAGTSVASEVAGGDYFDYLESMDVDHPGLTVAVGDISGHGVDAALLMTTARGFLRMRASQPGTPVQVVTEMNRHLAEDLDGSGRFMTLFYLTLDTQEKTARWVRAGHDPAMIYCPIHDVFTELAADAGLPLGVTHESLYSEQANDLLSGQIIAIGTDGIWESRNRDGEMFGKGRFKEAVRIHAERSAQEILDSVFEAVYAFTEGARAEDDITLVIVKYGKEN</sequence>
<organism evidence="5 6">
    <name type="scientific">Pseudodesulfovibrio nedwellii</name>
    <dbReference type="NCBI Taxonomy" id="2973072"/>
    <lineage>
        <taxon>Bacteria</taxon>
        <taxon>Pseudomonadati</taxon>
        <taxon>Thermodesulfobacteriota</taxon>
        <taxon>Desulfovibrionia</taxon>
        <taxon>Desulfovibrionales</taxon>
        <taxon>Desulfovibrionaceae</taxon>
    </lineage>
</organism>
<name>A0ABM8B2M7_9BACT</name>
<evidence type="ECO:0000259" key="4">
    <source>
        <dbReference type="PROSITE" id="PS50113"/>
    </source>
</evidence>
<keyword evidence="2" id="KW-0175">Coiled coil</keyword>
<dbReference type="Pfam" id="PF07228">
    <property type="entry name" value="SpoIIE"/>
    <property type="match status" value="1"/>
</dbReference>
<proteinExistence type="predicted"/>
<dbReference type="SUPFAM" id="SSF55785">
    <property type="entry name" value="PYP-like sensor domain (PAS domain)"/>
    <property type="match status" value="2"/>
</dbReference>
<dbReference type="SMART" id="SM00086">
    <property type="entry name" value="PAC"/>
    <property type="match status" value="2"/>
</dbReference>
<dbReference type="InterPro" id="IPR013656">
    <property type="entry name" value="PAS_4"/>
</dbReference>
<dbReference type="InterPro" id="IPR036457">
    <property type="entry name" value="PPM-type-like_dom_sf"/>
</dbReference>
<evidence type="ECO:0000259" key="3">
    <source>
        <dbReference type="PROSITE" id="PS50112"/>
    </source>
</evidence>
<dbReference type="CDD" id="cd00130">
    <property type="entry name" value="PAS"/>
    <property type="match status" value="2"/>
</dbReference>
<gene>
    <name evidence="5" type="ORF">SYK_23660</name>
</gene>
<dbReference type="InterPro" id="IPR013655">
    <property type="entry name" value="PAS_fold_3"/>
</dbReference>
<feature type="coiled-coil region" evidence="2">
    <location>
        <begin position="18"/>
        <end position="45"/>
    </location>
</feature>
<accession>A0ABM8B2M7</accession>
<dbReference type="EMBL" id="AP026709">
    <property type="protein sequence ID" value="BDQ38006.1"/>
    <property type="molecule type" value="Genomic_DNA"/>
</dbReference>
<dbReference type="SMART" id="SM00091">
    <property type="entry name" value="PAS"/>
    <property type="match status" value="2"/>
</dbReference>
<dbReference type="Pfam" id="PF08448">
    <property type="entry name" value="PAS_4"/>
    <property type="match status" value="1"/>
</dbReference>
<dbReference type="PROSITE" id="PS50112">
    <property type="entry name" value="PAS"/>
    <property type="match status" value="1"/>
</dbReference>
<dbReference type="SMART" id="SM00331">
    <property type="entry name" value="PP2C_SIG"/>
    <property type="match status" value="1"/>
</dbReference>
<dbReference type="Gene3D" id="3.30.450.20">
    <property type="entry name" value="PAS domain"/>
    <property type="match status" value="2"/>
</dbReference>
<dbReference type="Pfam" id="PF08447">
    <property type="entry name" value="PAS_3"/>
    <property type="match status" value="1"/>
</dbReference>
<feature type="domain" description="PAC" evidence="4">
    <location>
        <begin position="139"/>
        <end position="191"/>
    </location>
</feature>
<dbReference type="Proteomes" id="UP001317742">
    <property type="component" value="Chromosome"/>
</dbReference>
<evidence type="ECO:0000313" key="6">
    <source>
        <dbReference type="Proteomes" id="UP001317742"/>
    </source>
</evidence>
<evidence type="ECO:0000256" key="1">
    <source>
        <dbReference type="ARBA" id="ARBA00022801"/>
    </source>
</evidence>
<dbReference type="InterPro" id="IPR035965">
    <property type="entry name" value="PAS-like_dom_sf"/>
</dbReference>
<keyword evidence="6" id="KW-1185">Reference proteome</keyword>
<reference evidence="5 6" key="1">
    <citation type="submission" date="2022-08" db="EMBL/GenBank/DDBJ databases">
        <title>Genome Sequence of the sulphate-reducing bacterium, Pseudodesulfovibrio sp. SYK.</title>
        <authorList>
            <person name="Kondo R."/>
            <person name="Kataoka T."/>
        </authorList>
    </citation>
    <scope>NUCLEOTIDE SEQUENCE [LARGE SCALE GENOMIC DNA]</scope>
    <source>
        <strain evidence="5 6">SYK</strain>
    </source>
</reference>
<dbReference type="PROSITE" id="PS50113">
    <property type="entry name" value="PAC"/>
    <property type="match status" value="2"/>
</dbReference>
<dbReference type="InterPro" id="IPR001610">
    <property type="entry name" value="PAC"/>
</dbReference>
<dbReference type="RefSeq" id="WP_281760515.1">
    <property type="nucleotide sequence ID" value="NZ_AP026709.1"/>
</dbReference>
<dbReference type="PANTHER" id="PTHR43156:SF2">
    <property type="entry name" value="STAGE II SPORULATION PROTEIN E"/>
    <property type="match status" value="1"/>
</dbReference>
<dbReference type="NCBIfam" id="TIGR00229">
    <property type="entry name" value="sensory_box"/>
    <property type="match status" value="2"/>
</dbReference>